<dbReference type="Pfam" id="PF07715">
    <property type="entry name" value="Plug"/>
    <property type="match status" value="1"/>
</dbReference>
<reference evidence="11 12" key="1">
    <citation type="submission" date="2020-06" db="EMBL/GenBank/DDBJ databases">
        <authorList>
            <person name="Criscuolo A."/>
        </authorList>
    </citation>
    <scope>NUCLEOTIDE SEQUENCE [LARGE SCALE GENOMIC DNA]</scope>
    <source>
        <strain evidence="12">CIP 110025</strain>
    </source>
</reference>
<dbReference type="EMBL" id="CAIJDO010000146">
    <property type="protein sequence ID" value="CAD0005283.1"/>
    <property type="molecule type" value="Genomic_DNA"/>
</dbReference>
<evidence type="ECO:0000256" key="7">
    <source>
        <dbReference type="PROSITE-ProRule" id="PRU01360"/>
    </source>
</evidence>
<dbReference type="InterPro" id="IPR037066">
    <property type="entry name" value="Plug_dom_sf"/>
</dbReference>
<evidence type="ECO:0000256" key="5">
    <source>
        <dbReference type="ARBA" id="ARBA00023136"/>
    </source>
</evidence>
<dbReference type="InterPro" id="IPR039426">
    <property type="entry name" value="TonB-dep_rcpt-like"/>
</dbReference>
<gene>
    <name evidence="11" type="ORF">FLACHUCJ7_02324</name>
</gene>
<comment type="caution">
    <text evidence="11">The sequence shown here is derived from an EMBL/GenBank/DDBJ whole genome shotgun (WGS) entry which is preliminary data.</text>
</comment>
<evidence type="ECO:0000256" key="9">
    <source>
        <dbReference type="SAM" id="SignalP"/>
    </source>
</evidence>
<dbReference type="FunFam" id="2.170.130.10:FF:000008">
    <property type="entry name" value="SusC/RagA family TonB-linked outer membrane protein"/>
    <property type="match status" value="1"/>
</dbReference>
<keyword evidence="9" id="KW-0732">Signal</keyword>
<dbReference type="Gene3D" id="2.170.130.10">
    <property type="entry name" value="TonB-dependent receptor, plug domain"/>
    <property type="match status" value="1"/>
</dbReference>
<dbReference type="InterPro" id="IPR036942">
    <property type="entry name" value="Beta-barrel_TonB_sf"/>
</dbReference>
<dbReference type="GO" id="GO:0009279">
    <property type="term" value="C:cell outer membrane"/>
    <property type="evidence" value="ECO:0007669"/>
    <property type="project" value="UniProtKB-SubCell"/>
</dbReference>
<keyword evidence="5 7" id="KW-0472">Membrane</keyword>
<comment type="similarity">
    <text evidence="7">Belongs to the TonB-dependent receptor family.</text>
</comment>
<name>A0A6V6Z0N0_9FLAO</name>
<keyword evidence="2 7" id="KW-0813">Transport</keyword>
<dbReference type="InterPro" id="IPR012910">
    <property type="entry name" value="Plug_dom"/>
</dbReference>
<evidence type="ECO:0000313" key="11">
    <source>
        <dbReference type="EMBL" id="CAD0005283.1"/>
    </source>
</evidence>
<dbReference type="Pfam" id="PF13715">
    <property type="entry name" value="CarbopepD_reg_2"/>
    <property type="match status" value="1"/>
</dbReference>
<keyword evidence="3 7" id="KW-1134">Transmembrane beta strand</keyword>
<dbReference type="Gene3D" id="2.60.40.1120">
    <property type="entry name" value="Carboxypeptidase-like, regulatory domain"/>
    <property type="match status" value="1"/>
</dbReference>
<dbReference type="AlphaFoldDB" id="A0A6V6Z0N0"/>
<evidence type="ECO:0000256" key="2">
    <source>
        <dbReference type="ARBA" id="ARBA00022448"/>
    </source>
</evidence>
<dbReference type="InterPro" id="IPR023996">
    <property type="entry name" value="TonB-dep_OMP_SusC/RagA"/>
</dbReference>
<protein>
    <submittedName>
        <fullName evidence="11">SusC/RagA family protein</fullName>
    </submittedName>
</protein>
<dbReference type="InterPro" id="IPR008969">
    <property type="entry name" value="CarboxyPept-like_regulatory"/>
</dbReference>
<dbReference type="SUPFAM" id="SSF49464">
    <property type="entry name" value="Carboxypeptidase regulatory domain-like"/>
    <property type="match status" value="1"/>
</dbReference>
<feature type="signal peptide" evidence="9">
    <location>
        <begin position="1"/>
        <end position="31"/>
    </location>
</feature>
<keyword evidence="4 7" id="KW-0812">Transmembrane</keyword>
<dbReference type="Gene3D" id="2.40.170.20">
    <property type="entry name" value="TonB-dependent receptor, beta-barrel domain"/>
    <property type="match status" value="1"/>
</dbReference>
<keyword evidence="12" id="KW-1185">Reference proteome</keyword>
<comment type="subcellular location">
    <subcellularLocation>
        <location evidence="1 7">Cell outer membrane</location>
        <topology evidence="1 7">Multi-pass membrane protein</topology>
    </subcellularLocation>
</comment>
<dbReference type="Proteomes" id="UP000556700">
    <property type="component" value="Unassembled WGS sequence"/>
</dbReference>
<evidence type="ECO:0000256" key="3">
    <source>
        <dbReference type="ARBA" id="ARBA00022452"/>
    </source>
</evidence>
<organism evidence="11 12">
    <name type="scientific">Flavobacterium chungangense</name>
    <dbReference type="NCBI Taxonomy" id="554283"/>
    <lineage>
        <taxon>Bacteria</taxon>
        <taxon>Pseudomonadati</taxon>
        <taxon>Bacteroidota</taxon>
        <taxon>Flavobacteriia</taxon>
        <taxon>Flavobacteriales</taxon>
        <taxon>Flavobacteriaceae</taxon>
        <taxon>Flavobacterium</taxon>
    </lineage>
</organism>
<evidence type="ECO:0000313" key="12">
    <source>
        <dbReference type="Proteomes" id="UP000556700"/>
    </source>
</evidence>
<evidence type="ECO:0000259" key="10">
    <source>
        <dbReference type="Pfam" id="PF07715"/>
    </source>
</evidence>
<feature type="region of interest" description="Disordered" evidence="8">
    <location>
        <begin position="1049"/>
        <end position="1069"/>
    </location>
</feature>
<evidence type="ECO:0000256" key="6">
    <source>
        <dbReference type="ARBA" id="ARBA00023237"/>
    </source>
</evidence>
<dbReference type="PROSITE" id="PS52016">
    <property type="entry name" value="TONB_DEPENDENT_REC_3"/>
    <property type="match status" value="1"/>
</dbReference>
<dbReference type="InterPro" id="IPR023997">
    <property type="entry name" value="TonB-dep_OMP_SusC/RagA_CS"/>
</dbReference>
<feature type="domain" description="TonB-dependent receptor plug" evidence="10">
    <location>
        <begin position="125"/>
        <end position="231"/>
    </location>
</feature>
<evidence type="ECO:0000256" key="8">
    <source>
        <dbReference type="SAM" id="MobiDB-lite"/>
    </source>
</evidence>
<feature type="chain" id="PRO_5028383862" evidence="9">
    <location>
        <begin position="32"/>
        <end position="1084"/>
    </location>
</feature>
<proteinExistence type="inferred from homology"/>
<dbReference type="NCBIfam" id="TIGR04057">
    <property type="entry name" value="SusC_RagA_signa"/>
    <property type="match status" value="1"/>
</dbReference>
<sequence length="1084" mass="118784">MNFKKLFNKRTNCYLTIVFLLCLLASNKANAQEVTVEGVVKDASGLTLPGVNVLEKGTKNGVSTDFDGKYKLKLSSSKAIVEFSFIGFTTQSVAAAGKKTINIVLAEEANSLNEVVVVGYSSVKKTDLTGAVASISGNDLKKVPVANVAEALTGRIAGVQVVSAEGSPDADIQIRVRGGGSLTQSNQPLIIVDGFPVNSMNDIASSNIESMTVLKDASSTAIYGSRGANGVILITTKSGKDGKIAVNFNSFYGMKTMANEIDVLSPDDYTKWQYEFALLDQTDKTISTNPVSYTKYFGNWQDQDMYKNLKGNDWQKQIFGRRGEVQNYDLSVRGGSDKINYNFNYTRFDEKAIMIGSNYRRNNLSLALKSKVNDKIDLSFTMRYSDTEINGGGVNEQNEKSSTDSRLRTIVGYSPISVPGLTSSTDDTNEGDVLVNPFTSVYDNDRTQLRKNYNMLGSFGWELAENLKLKVDLGLDNFNNQDYRFYGTSTYYVKNAPSATLQGMPALIMTDTKDKRFRNANTLAYDFKKILGEDHHLTALLGQESITYTSNAVTSTIHGLPVFFDFNKAKTLTSLGVPQSVNNYYSPDDRLLSFFGSANYDYKGRYLLTATFRADGSSKFLPDNRWGYFPAAAAAWKISEESFLKDVSWIDLLKVRASYGEAGNNNIPVGQQVQTYESSGTTGATWINGVTSITSASKIMANPDLKWETTVTQNLGLDFGFFKNRLNGNVDVYRNVTSDLLINFLTPGTGYDSQYRNMGETQNEGIEATLNVVAIERAKYGLSFSFNMGVNKNTINSLGLMDSGFTQNSGWTSQITSDYLLEKGSSLGAMYGYKSDGRYEVSDFDYVGGKYILKSGIANGGKLVGTGDTVKPGDMKLKDLTGDGLVTAADRTVIGDVNPKSTGGFVINGNAYGFDLMAAFNWSIGNEVYNADKIEYSSAVQGSTGQYKNLSNVMSDGNRWTNLDPVSGQLVTDPDGLTALNANTTMWSPYMTRVLFTDWAVEDASFLRLNTLTLGYTTPESLISKIGVSKLRFYLTASNVFVWTKYSGSDPEVSTKRKNPMTPGVDSSPYPRSRQVVFGLNLNF</sequence>
<accession>A0A6V6Z0N0</accession>
<dbReference type="NCBIfam" id="TIGR04056">
    <property type="entry name" value="OMP_RagA_SusC"/>
    <property type="match status" value="1"/>
</dbReference>
<evidence type="ECO:0000256" key="1">
    <source>
        <dbReference type="ARBA" id="ARBA00004571"/>
    </source>
</evidence>
<dbReference type="RefSeq" id="WP_031457009.1">
    <property type="nucleotide sequence ID" value="NZ_CAIJDO010000146.1"/>
</dbReference>
<dbReference type="SUPFAM" id="SSF56935">
    <property type="entry name" value="Porins"/>
    <property type="match status" value="1"/>
</dbReference>
<keyword evidence="6 7" id="KW-0998">Cell outer membrane</keyword>
<evidence type="ECO:0000256" key="4">
    <source>
        <dbReference type="ARBA" id="ARBA00022692"/>
    </source>
</evidence>